<dbReference type="Proteomes" id="UP000278775">
    <property type="component" value="Unassembled WGS sequence"/>
</dbReference>
<comment type="caution">
    <text evidence="1">The sequence shown here is derived from an EMBL/GenBank/DDBJ whole genome shotgun (WGS) entry which is preliminary data.</text>
</comment>
<sequence length="158" mass="17645">MSKIPQADHFGEFMEYDLNGNITHLYRNAKNPNGQAMQIDNFSYTYSGNRLTKVADTSQNIEGYHGGGNPIGYDNNGNMISHPDKGINTISYNFLNLPSEIKGNSNAVITRYVYRADGVKVFKSYFLRGTTKETQYLDGFQYDNSNTSNALASSLSLK</sequence>
<reference evidence="1 2" key="1">
    <citation type="submission" date="2018-08" db="EMBL/GenBank/DDBJ databases">
        <title>Chryseobacterium nematophagum: a novel matrix digesting pathogen of nematodes.</title>
        <authorList>
            <person name="Page A."/>
            <person name="Roberts M."/>
            <person name="Felix M.-A."/>
            <person name="Weir W."/>
        </authorList>
    </citation>
    <scope>NUCLEOTIDE SEQUENCE [LARGE SCALE GENOMIC DNA]</scope>
    <source>
        <strain evidence="1 2">JUb129</strain>
    </source>
</reference>
<accession>A0A3M7TJU6</accession>
<organism evidence="1 2">
    <name type="scientific">Chryseobacterium nematophagum</name>
    <dbReference type="NCBI Taxonomy" id="2305228"/>
    <lineage>
        <taxon>Bacteria</taxon>
        <taxon>Pseudomonadati</taxon>
        <taxon>Bacteroidota</taxon>
        <taxon>Flavobacteriia</taxon>
        <taxon>Flavobacteriales</taxon>
        <taxon>Weeksellaceae</taxon>
        <taxon>Chryseobacterium group</taxon>
        <taxon>Chryseobacterium</taxon>
    </lineage>
</organism>
<dbReference type="EMBL" id="QWIU01000002">
    <property type="protein sequence ID" value="RNA63548.1"/>
    <property type="molecule type" value="Genomic_DNA"/>
</dbReference>
<evidence type="ECO:0008006" key="3">
    <source>
        <dbReference type="Google" id="ProtNLM"/>
    </source>
</evidence>
<name>A0A3M7TJU6_9FLAO</name>
<evidence type="ECO:0000313" key="2">
    <source>
        <dbReference type="Proteomes" id="UP000278775"/>
    </source>
</evidence>
<protein>
    <recommendedName>
        <fullName evidence="3">RHS repeat-associated core domain-containing protein</fullName>
    </recommendedName>
</protein>
<dbReference type="AlphaFoldDB" id="A0A3M7TJU6"/>
<dbReference type="OrthoDB" id="2972467at2"/>
<proteinExistence type="predicted"/>
<evidence type="ECO:0000313" key="1">
    <source>
        <dbReference type="EMBL" id="RNA63548.1"/>
    </source>
</evidence>
<dbReference type="Gene3D" id="2.180.10.10">
    <property type="entry name" value="RHS repeat-associated core"/>
    <property type="match status" value="1"/>
</dbReference>
<gene>
    <name evidence="1" type="ORF">D1631_17325</name>
</gene>
<dbReference type="RefSeq" id="WP_122637495.1">
    <property type="nucleotide sequence ID" value="NZ_QWIU01000002.1"/>
</dbReference>